<keyword evidence="1" id="KW-0812">Transmembrane</keyword>
<keyword evidence="1" id="KW-0472">Membrane</keyword>
<feature type="transmembrane region" description="Helical" evidence="1">
    <location>
        <begin position="121"/>
        <end position="146"/>
    </location>
</feature>
<proteinExistence type="predicted"/>
<dbReference type="Pfam" id="PF06197">
    <property type="entry name" value="DUF998"/>
    <property type="match status" value="1"/>
</dbReference>
<dbReference type="InterPro" id="IPR009339">
    <property type="entry name" value="DUF998"/>
</dbReference>
<reference evidence="2 3" key="1">
    <citation type="submission" date="2018-12" db="EMBL/GenBank/DDBJ databases">
        <authorList>
            <person name="Sun L."/>
            <person name="Chen Z."/>
        </authorList>
    </citation>
    <scope>NUCLEOTIDE SEQUENCE [LARGE SCALE GENOMIC DNA]</scope>
    <source>
        <strain evidence="2 3">DSM 15890</strain>
    </source>
</reference>
<protein>
    <submittedName>
        <fullName evidence="2">DUF998 domain-containing protein</fullName>
    </submittedName>
</protein>
<comment type="caution">
    <text evidence="2">The sequence shown here is derived from an EMBL/GenBank/DDBJ whole genome shotgun (WGS) entry which is preliminary data.</text>
</comment>
<gene>
    <name evidence="2" type="ORF">EJP82_23720</name>
</gene>
<dbReference type="RefSeq" id="WP_127194539.1">
    <property type="nucleotide sequence ID" value="NZ_RZNY01000031.1"/>
</dbReference>
<evidence type="ECO:0000313" key="3">
    <source>
        <dbReference type="Proteomes" id="UP000279446"/>
    </source>
</evidence>
<feature type="transmembrane region" description="Helical" evidence="1">
    <location>
        <begin position="185"/>
        <end position="204"/>
    </location>
</feature>
<feature type="transmembrane region" description="Helical" evidence="1">
    <location>
        <begin position="51"/>
        <end position="77"/>
    </location>
</feature>
<keyword evidence="1" id="KW-1133">Transmembrane helix</keyword>
<organism evidence="2 3">
    <name type="scientific">Paenibacillus anaericanus</name>
    <dbReference type="NCBI Taxonomy" id="170367"/>
    <lineage>
        <taxon>Bacteria</taxon>
        <taxon>Bacillati</taxon>
        <taxon>Bacillota</taxon>
        <taxon>Bacilli</taxon>
        <taxon>Bacillales</taxon>
        <taxon>Paenibacillaceae</taxon>
        <taxon>Paenibacillus</taxon>
    </lineage>
</organism>
<name>A0A433Y111_9BACL</name>
<evidence type="ECO:0000313" key="2">
    <source>
        <dbReference type="EMBL" id="RUT41375.1"/>
    </source>
</evidence>
<evidence type="ECO:0000256" key="1">
    <source>
        <dbReference type="SAM" id="Phobius"/>
    </source>
</evidence>
<accession>A0A433Y111</accession>
<dbReference type="Proteomes" id="UP000279446">
    <property type="component" value="Unassembled WGS sequence"/>
</dbReference>
<sequence>MKKTISQWFCLAGSLQIVFYLLQDFVGAYYYPNYNRFAQAVSDLTAVNAPSYSVAVRFTQIYALLSVVGLSMLCTFIKPKLNRQLRIGIYLFTIMNWISCIGYALFPLTDSGFSDSTQDFIHVYIVTVMVVVLSIISLIFIIIGGLKEKHKHIAYLSLIALCLMFIGAIGSGIVPKEYFGVIERFSTYSAVVFGSTLCVYGWLLKLKKE</sequence>
<feature type="transmembrane region" description="Helical" evidence="1">
    <location>
        <begin position="153"/>
        <end position="173"/>
    </location>
</feature>
<dbReference type="AlphaFoldDB" id="A0A433Y111"/>
<dbReference type="OrthoDB" id="2194874at2"/>
<feature type="transmembrane region" description="Helical" evidence="1">
    <location>
        <begin position="89"/>
        <end position="109"/>
    </location>
</feature>
<feature type="transmembrane region" description="Helical" evidence="1">
    <location>
        <begin position="9"/>
        <end position="31"/>
    </location>
</feature>
<keyword evidence="3" id="KW-1185">Reference proteome</keyword>
<dbReference type="EMBL" id="RZNY01000031">
    <property type="protein sequence ID" value="RUT41375.1"/>
    <property type="molecule type" value="Genomic_DNA"/>
</dbReference>